<evidence type="ECO:0000313" key="4">
    <source>
        <dbReference type="Proteomes" id="UP000717696"/>
    </source>
</evidence>
<dbReference type="InterPro" id="IPR017853">
    <property type="entry name" value="GH"/>
</dbReference>
<accession>A0A9P9IP57</accession>
<name>A0A9P9IP57_9HYPO</name>
<dbReference type="Proteomes" id="UP000717696">
    <property type="component" value="Unassembled WGS sequence"/>
</dbReference>
<evidence type="ECO:0000256" key="1">
    <source>
        <dbReference type="SAM" id="SignalP"/>
    </source>
</evidence>
<dbReference type="SUPFAM" id="SSF51445">
    <property type="entry name" value="(Trans)glycosidases"/>
    <property type="match status" value="1"/>
</dbReference>
<gene>
    <name evidence="3" type="ORF">B0J13DRAFT_626989</name>
</gene>
<dbReference type="Gene3D" id="3.20.20.80">
    <property type="entry name" value="Glycosidases"/>
    <property type="match status" value="1"/>
</dbReference>
<evidence type="ECO:0000313" key="3">
    <source>
        <dbReference type="EMBL" id="KAH7129843.1"/>
    </source>
</evidence>
<dbReference type="AlphaFoldDB" id="A0A9P9IP57"/>
<protein>
    <recommendedName>
        <fullName evidence="2">Beta-glucuronidase C-terminal domain-containing protein</fullName>
    </recommendedName>
</protein>
<dbReference type="PANTHER" id="PTHR36183:SF3">
    <property type="entry name" value="BETA-GLUCURONIDASE C-TERMINAL DOMAIN-CONTAINING PROTEIN"/>
    <property type="match status" value="1"/>
</dbReference>
<sequence length="489" mass="54641">MVRLQHVIFLGLSAVITGSPSYSVPAVRPHNAVTLDPAPVGVSFEFFMWPSYMTNISLTLPCLSHLNQLYGQKVPIRIGGTTQDRATYDPSFDGYVSYHVSDPLEAPMSLTYGPKFFDLIEEFGTETMLGFNRALDNRKNTFAAVLEAKSRVSKHIWAIELGNEPDLYYLYWKYPVAEAPWNETQESADAADWAQSFIDIWKGPLPILAGGGYAIPFEFQPSWPNLPYLINEAYNRTIKNATKMYNGHLYAFSNATQDDLALEMRHERTVSDLDLLPISSAKSVNKPYVIGETGFHGLDYEMDATFGSAVQLVDKSLRAMTLGVQRLFYHQGTINQAFFNWWLSDQVNTPFYGGYFAALATAGGDHILASDNGTDPYAQYVVYKGKRPIKVVLINTDYYSGNGTRSVTVFTLKGLRSSKVKALRMSGPSSETTIPRGQTDPSLEPNIGGRYFSNTDCSLQGRERLEQFRVHKGYLTVSLRASEAVIIYL</sequence>
<keyword evidence="1" id="KW-0732">Signal</keyword>
<feature type="signal peptide" evidence="1">
    <location>
        <begin position="1"/>
        <end position="18"/>
    </location>
</feature>
<keyword evidence="4" id="KW-1185">Reference proteome</keyword>
<dbReference type="EMBL" id="JAGMUU010000020">
    <property type="protein sequence ID" value="KAH7129843.1"/>
    <property type="molecule type" value="Genomic_DNA"/>
</dbReference>
<dbReference type="OrthoDB" id="2796951at2759"/>
<feature type="domain" description="Beta-glucuronidase C-terminal" evidence="2">
    <location>
        <begin position="379"/>
        <end position="486"/>
    </location>
</feature>
<dbReference type="InterPro" id="IPR052974">
    <property type="entry name" value="GH79_Enzymes"/>
</dbReference>
<proteinExistence type="predicted"/>
<organism evidence="3 4">
    <name type="scientific">Dactylonectria estremocensis</name>
    <dbReference type="NCBI Taxonomy" id="1079267"/>
    <lineage>
        <taxon>Eukaryota</taxon>
        <taxon>Fungi</taxon>
        <taxon>Dikarya</taxon>
        <taxon>Ascomycota</taxon>
        <taxon>Pezizomycotina</taxon>
        <taxon>Sordariomycetes</taxon>
        <taxon>Hypocreomycetidae</taxon>
        <taxon>Hypocreales</taxon>
        <taxon>Nectriaceae</taxon>
        <taxon>Dactylonectria</taxon>
    </lineage>
</organism>
<reference evidence="3" key="1">
    <citation type="journal article" date="2021" name="Nat. Commun.">
        <title>Genetic determinants of endophytism in the Arabidopsis root mycobiome.</title>
        <authorList>
            <person name="Mesny F."/>
            <person name="Miyauchi S."/>
            <person name="Thiergart T."/>
            <person name="Pickel B."/>
            <person name="Atanasova L."/>
            <person name="Karlsson M."/>
            <person name="Huettel B."/>
            <person name="Barry K.W."/>
            <person name="Haridas S."/>
            <person name="Chen C."/>
            <person name="Bauer D."/>
            <person name="Andreopoulos W."/>
            <person name="Pangilinan J."/>
            <person name="LaButti K."/>
            <person name="Riley R."/>
            <person name="Lipzen A."/>
            <person name="Clum A."/>
            <person name="Drula E."/>
            <person name="Henrissat B."/>
            <person name="Kohler A."/>
            <person name="Grigoriev I.V."/>
            <person name="Martin F.M."/>
            <person name="Hacquard S."/>
        </authorList>
    </citation>
    <scope>NUCLEOTIDE SEQUENCE</scope>
    <source>
        <strain evidence="3">MPI-CAGE-AT-0021</strain>
    </source>
</reference>
<dbReference type="PANTHER" id="PTHR36183">
    <property type="entry name" value="BETA-GLUCURONIDASE"/>
    <property type="match status" value="1"/>
</dbReference>
<dbReference type="Pfam" id="PF16862">
    <property type="entry name" value="Glyco_hydro_79C"/>
    <property type="match status" value="1"/>
</dbReference>
<feature type="chain" id="PRO_5040368273" description="Beta-glucuronidase C-terminal domain-containing protein" evidence="1">
    <location>
        <begin position="19"/>
        <end position="489"/>
    </location>
</feature>
<dbReference type="InterPro" id="IPR031728">
    <property type="entry name" value="GlcAase_C"/>
</dbReference>
<comment type="caution">
    <text evidence="3">The sequence shown here is derived from an EMBL/GenBank/DDBJ whole genome shotgun (WGS) entry which is preliminary data.</text>
</comment>
<evidence type="ECO:0000259" key="2">
    <source>
        <dbReference type="Pfam" id="PF16862"/>
    </source>
</evidence>